<name>A0A5J4TNY5_9EUKA</name>
<evidence type="ECO:0000313" key="11">
    <source>
        <dbReference type="Proteomes" id="UP000324800"/>
    </source>
</evidence>
<dbReference type="GO" id="GO:0005737">
    <property type="term" value="C:cytoplasm"/>
    <property type="evidence" value="ECO:0007669"/>
    <property type="project" value="TreeGrafter"/>
</dbReference>
<evidence type="ECO:0000256" key="7">
    <source>
        <dbReference type="ARBA" id="ARBA00047899"/>
    </source>
</evidence>
<dbReference type="EMBL" id="SNRW01028000">
    <property type="protein sequence ID" value="KAA6359689.1"/>
    <property type="molecule type" value="Genomic_DNA"/>
</dbReference>
<evidence type="ECO:0000256" key="6">
    <source>
        <dbReference type="ARBA" id="ARBA00022840"/>
    </source>
</evidence>
<keyword evidence="3" id="KW-0808">Transferase</keyword>
<dbReference type="GO" id="GO:0004674">
    <property type="term" value="F:protein serine/threonine kinase activity"/>
    <property type="evidence" value="ECO:0007669"/>
    <property type="project" value="UniProtKB-KW"/>
</dbReference>
<comment type="similarity">
    <text evidence="1">Belongs to the protein kinase superfamily. STE Ser/Thr protein kinase family. STE20 subfamily.</text>
</comment>
<sequence>MEQLRTTVLQGHGFQVLQTLGKGQYRHVFKVQKEEFGIIAAKVLNQEEFENYEWREDFQKKIGNTNPFALKYISRTDYGLNTVILMEYANLNNLDSLIETNKDIPIPIIRAIMRQLLEGLRLIHEKELVHGDINSLNILLHNKAGSDRVV</sequence>
<evidence type="ECO:0000256" key="8">
    <source>
        <dbReference type="ARBA" id="ARBA00048679"/>
    </source>
</evidence>
<evidence type="ECO:0000256" key="3">
    <source>
        <dbReference type="ARBA" id="ARBA00022679"/>
    </source>
</evidence>
<keyword evidence="6" id="KW-0067">ATP-binding</keyword>
<dbReference type="GO" id="GO:0005524">
    <property type="term" value="F:ATP binding"/>
    <property type="evidence" value="ECO:0007669"/>
    <property type="project" value="UniProtKB-KW"/>
</dbReference>
<evidence type="ECO:0000256" key="5">
    <source>
        <dbReference type="ARBA" id="ARBA00022777"/>
    </source>
</evidence>
<dbReference type="OrthoDB" id="1668230at2759"/>
<keyword evidence="5" id="KW-0418">Kinase</keyword>
<dbReference type="AlphaFoldDB" id="A0A5J4TNY5"/>
<comment type="caution">
    <text evidence="10">The sequence shown here is derived from an EMBL/GenBank/DDBJ whole genome shotgun (WGS) entry which is preliminary data.</text>
</comment>
<proteinExistence type="inferred from homology"/>
<dbReference type="SUPFAM" id="SSF56112">
    <property type="entry name" value="Protein kinase-like (PK-like)"/>
    <property type="match status" value="1"/>
</dbReference>
<protein>
    <recommendedName>
        <fullName evidence="9">Protein kinase domain-containing protein</fullName>
    </recommendedName>
</protein>
<dbReference type="Gene3D" id="1.10.510.10">
    <property type="entry name" value="Transferase(Phosphotransferase) domain 1"/>
    <property type="match status" value="1"/>
</dbReference>
<comment type="catalytic activity">
    <reaction evidence="7">
        <text>L-threonyl-[protein] + ATP = O-phospho-L-threonyl-[protein] + ADP + H(+)</text>
        <dbReference type="Rhea" id="RHEA:46608"/>
        <dbReference type="Rhea" id="RHEA-COMP:11060"/>
        <dbReference type="Rhea" id="RHEA-COMP:11605"/>
        <dbReference type="ChEBI" id="CHEBI:15378"/>
        <dbReference type="ChEBI" id="CHEBI:30013"/>
        <dbReference type="ChEBI" id="CHEBI:30616"/>
        <dbReference type="ChEBI" id="CHEBI:61977"/>
        <dbReference type="ChEBI" id="CHEBI:456216"/>
        <dbReference type="EC" id="2.7.11.1"/>
    </reaction>
</comment>
<evidence type="ECO:0000259" key="9">
    <source>
        <dbReference type="PROSITE" id="PS50011"/>
    </source>
</evidence>
<dbReference type="PANTHER" id="PTHR48012:SF10">
    <property type="entry name" value="FI20177P1"/>
    <property type="match status" value="1"/>
</dbReference>
<keyword evidence="4" id="KW-0547">Nucleotide-binding</keyword>
<comment type="catalytic activity">
    <reaction evidence="8">
        <text>L-seryl-[protein] + ATP = O-phospho-L-seryl-[protein] + ADP + H(+)</text>
        <dbReference type="Rhea" id="RHEA:17989"/>
        <dbReference type="Rhea" id="RHEA-COMP:9863"/>
        <dbReference type="Rhea" id="RHEA-COMP:11604"/>
        <dbReference type="ChEBI" id="CHEBI:15378"/>
        <dbReference type="ChEBI" id="CHEBI:29999"/>
        <dbReference type="ChEBI" id="CHEBI:30616"/>
        <dbReference type="ChEBI" id="CHEBI:83421"/>
        <dbReference type="ChEBI" id="CHEBI:456216"/>
        <dbReference type="EC" id="2.7.11.1"/>
    </reaction>
</comment>
<dbReference type="InterPro" id="IPR050629">
    <property type="entry name" value="STE20/SPS1-PAK"/>
</dbReference>
<dbReference type="Pfam" id="PF00069">
    <property type="entry name" value="Pkinase"/>
    <property type="match status" value="1"/>
</dbReference>
<feature type="domain" description="Protein kinase" evidence="9">
    <location>
        <begin position="14"/>
        <end position="150"/>
    </location>
</feature>
<organism evidence="10 11">
    <name type="scientific">Streblomastix strix</name>
    <dbReference type="NCBI Taxonomy" id="222440"/>
    <lineage>
        <taxon>Eukaryota</taxon>
        <taxon>Metamonada</taxon>
        <taxon>Preaxostyla</taxon>
        <taxon>Oxymonadida</taxon>
        <taxon>Streblomastigidae</taxon>
        <taxon>Streblomastix</taxon>
    </lineage>
</organism>
<gene>
    <name evidence="10" type="ORF">EZS28_044784</name>
</gene>
<dbReference type="PROSITE" id="PS50011">
    <property type="entry name" value="PROTEIN_KINASE_DOM"/>
    <property type="match status" value="1"/>
</dbReference>
<dbReference type="InterPro" id="IPR011009">
    <property type="entry name" value="Kinase-like_dom_sf"/>
</dbReference>
<evidence type="ECO:0000256" key="2">
    <source>
        <dbReference type="ARBA" id="ARBA00022527"/>
    </source>
</evidence>
<dbReference type="PANTHER" id="PTHR48012">
    <property type="entry name" value="STERILE20-LIKE KINASE, ISOFORM B-RELATED"/>
    <property type="match status" value="1"/>
</dbReference>
<keyword evidence="2" id="KW-0723">Serine/threonine-protein kinase</keyword>
<reference evidence="10 11" key="1">
    <citation type="submission" date="2019-03" db="EMBL/GenBank/DDBJ databases">
        <title>Single cell metagenomics reveals metabolic interactions within the superorganism composed of flagellate Streblomastix strix and complex community of Bacteroidetes bacteria on its surface.</title>
        <authorList>
            <person name="Treitli S.C."/>
            <person name="Kolisko M."/>
            <person name="Husnik F."/>
            <person name="Keeling P."/>
            <person name="Hampl V."/>
        </authorList>
    </citation>
    <scope>NUCLEOTIDE SEQUENCE [LARGE SCALE GENOMIC DNA]</scope>
    <source>
        <strain evidence="10">ST1C</strain>
    </source>
</reference>
<dbReference type="Proteomes" id="UP000324800">
    <property type="component" value="Unassembled WGS sequence"/>
</dbReference>
<evidence type="ECO:0000256" key="1">
    <source>
        <dbReference type="ARBA" id="ARBA00008874"/>
    </source>
</evidence>
<evidence type="ECO:0000256" key="4">
    <source>
        <dbReference type="ARBA" id="ARBA00022741"/>
    </source>
</evidence>
<evidence type="ECO:0000313" key="10">
    <source>
        <dbReference type="EMBL" id="KAA6359689.1"/>
    </source>
</evidence>
<dbReference type="InterPro" id="IPR000719">
    <property type="entry name" value="Prot_kinase_dom"/>
</dbReference>
<accession>A0A5J4TNY5</accession>